<dbReference type="SUPFAM" id="SSF52540">
    <property type="entry name" value="P-loop containing nucleoside triphosphate hydrolases"/>
    <property type="match status" value="1"/>
</dbReference>
<comment type="caution">
    <text evidence="5">The sequence shown here is derived from an EMBL/GenBank/DDBJ whole genome shotgun (WGS) entry which is preliminary data.</text>
</comment>
<dbReference type="PROSITE" id="PS00674">
    <property type="entry name" value="AAA"/>
    <property type="match status" value="1"/>
</dbReference>
<keyword evidence="2" id="KW-0067">ATP-binding</keyword>
<dbReference type="PANTHER" id="PTHR23070">
    <property type="entry name" value="BCS1 AAA-TYPE ATPASE"/>
    <property type="match status" value="1"/>
</dbReference>
<feature type="domain" description="AAA+ ATPase" evidence="4">
    <location>
        <begin position="302"/>
        <end position="483"/>
    </location>
</feature>
<dbReference type="InterPro" id="IPR050747">
    <property type="entry name" value="Mitochondrial_chaperone_BCS1"/>
</dbReference>
<reference evidence="5" key="1">
    <citation type="submission" date="2023-04" db="EMBL/GenBank/DDBJ databases">
        <title>Phytophthora lilii NBRC 32176.</title>
        <authorList>
            <person name="Ichikawa N."/>
            <person name="Sato H."/>
            <person name="Tonouchi N."/>
        </authorList>
    </citation>
    <scope>NUCLEOTIDE SEQUENCE</scope>
    <source>
        <strain evidence="5">NBRC 32176</strain>
    </source>
</reference>
<accession>A0A9W6TK24</accession>
<feature type="region of interest" description="Disordered" evidence="3">
    <location>
        <begin position="122"/>
        <end position="147"/>
    </location>
</feature>
<proteinExistence type="inferred from homology"/>
<dbReference type="InterPro" id="IPR003593">
    <property type="entry name" value="AAA+_ATPase"/>
</dbReference>
<gene>
    <name evidence="5" type="ORF">Plil01_000499200</name>
</gene>
<evidence type="ECO:0000259" key="4">
    <source>
        <dbReference type="SMART" id="SM00382"/>
    </source>
</evidence>
<name>A0A9W6TK24_9STRA</name>
<evidence type="ECO:0000313" key="5">
    <source>
        <dbReference type="EMBL" id="GMF14893.1"/>
    </source>
</evidence>
<dbReference type="InterPro" id="IPR003959">
    <property type="entry name" value="ATPase_AAA_core"/>
</dbReference>
<organism evidence="5 6">
    <name type="scientific">Phytophthora lilii</name>
    <dbReference type="NCBI Taxonomy" id="2077276"/>
    <lineage>
        <taxon>Eukaryota</taxon>
        <taxon>Sar</taxon>
        <taxon>Stramenopiles</taxon>
        <taxon>Oomycota</taxon>
        <taxon>Peronosporomycetes</taxon>
        <taxon>Peronosporales</taxon>
        <taxon>Peronosporaceae</taxon>
        <taxon>Phytophthora</taxon>
    </lineage>
</organism>
<dbReference type="SMART" id="SM00382">
    <property type="entry name" value="AAA"/>
    <property type="match status" value="1"/>
</dbReference>
<sequence>MENATSFPASPTDEFLRSVSTGYVAVDAFVCLVVSLLLQQLVTYLQGSGESLLSRLYGALFGKQEPEGVYRIIGITQRFSSEGHKIWDYEQKNHLLQKAISLYLAEVLDLTNKDAKYDLLHRPQKKDADGDSDDGDTSESSYDSDDDDYCGAVDGLCWEALPQENEWIEVEEGIRFKHETVEPEDKEEKKTRTLTETNVNFKFFSTLPDGSERIDAFVRRAFKKYQDMERKRYTKDTVRYYYIQTGGPGLLDKDAQVTYKRYVLGEEKTFDNLFFEEKENVVQLLDNFTSKSGKFAITGFPYKLGLLLHGPPGTGKTSLIKAVAQHTRRHIVTISLGKIHTNQQLLDALFDMKFAVQGLDSPVEMDFEDVVFVMEDIDCASSIVNARNDNDKKPGKADRMFESQKKAMEEDPVDGVSGLMGPMLKPKRIEDKLTLSGLLNVLDGVMDCPGRIVIMTTNHPEKLDPALVRPGRVNKKLLLGHMGPKQVKQMIEYYCDSSLSEEQDTRLNAIFAGQNTHQVTPAEVEEFCAEFDDVESILGALERGHKA</sequence>
<comment type="similarity">
    <text evidence="1">Belongs to the AAA ATPase family. BCS1 subfamily.</text>
</comment>
<dbReference type="OrthoDB" id="10251412at2759"/>
<dbReference type="Pfam" id="PF00004">
    <property type="entry name" value="AAA"/>
    <property type="match status" value="1"/>
</dbReference>
<dbReference type="GO" id="GO:0016887">
    <property type="term" value="F:ATP hydrolysis activity"/>
    <property type="evidence" value="ECO:0007669"/>
    <property type="project" value="InterPro"/>
</dbReference>
<dbReference type="GO" id="GO:0005524">
    <property type="term" value="F:ATP binding"/>
    <property type="evidence" value="ECO:0007669"/>
    <property type="project" value="UniProtKB-KW"/>
</dbReference>
<keyword evidence="2" id="KW-0547">Nucleotide-binding</keyword>
<evidence type="ECO:0000256" key="3">
    <source>
        <dbReference type="SAM" id="MobiDB-lite"/>
    </source>
</evidence>
<evidence type="ECO:0000256" key="2">
    <source>
        <dbReference type="RuleBase" id="RU003651"/>
    </source>
</evidence>
<dbReference type="EMBL" id="BSXW01000210">
    <property type="protein sequence ID" value="GMF14893.1"/>
    <property type="molecule type" value="Genomic_DNA"/>
</dbReference>
<feature type="compositionally biased region" description="Acidic residues" evidence="3">
    <location>
        <begin position="130"/>
        <end position="147"/>
    </location>
</feature>
<keyword evidence="6" id="KW-1185">Reference proteome</keyword>
<evidence type="ECO:0000256" key="1">
    <source>
        <dbReference type="ARBA" id="ARBA00007448"/>
    </source>
</evidence>
<feature type="compositionally biased region" description="Basic and acidic residues" evidence="3">
    <location>
        <begin position="388"/>
        <end position="409"/>
    </location>
</feature>
<protein>
    <submittedName>
        <fullName evidence="5">Unnamed protein product</fullName>
    </submittedName>
</protein>
<dbReference type="InterPro" id="IPR003960">
    <property type="entry name" value="ATPase_AAA_CS"/>
</dbReference>
<dbReference type="Gene3D" id="3.40.50.300">
    <property type="entry name" value="P-loop containing nucleotide triphosphate hydrolases"/>
    <property type="match status" value="1"/>
</dbReference>
<evidence type="ECO:0000313" key="6">
    <source>
        <dbReference type="Proteomes" id="UP001165083"/>
    </source>
</evidence>
<dbReference type="Proteomes" id="UP001165083">
    <property type="component" value="Unassembled WGS sequence"/>
</dbReference>
<feature type="region of interest" description="Disordered" evidence="3">
    <location>
        <begin position="387"/>
        <end position="414"/>
    </location>
</feature>
<dbReference type="AlphaFoldDB" id="A0A9W6TK24"/>
<dbReference type="InterPro" id="IPR027417">
    <property type="entry name" value="P-loop_NTPase"/>
</dbReference>